<accession>A0A285EZU6</accession>
<dbReference type="RefSeq" id="WP_097317598.1">
    <property type="nucleotide sequence ID" value="NZ_OBDY01000001.1"/>
</dbReference>
<proteinExistence type="predicted"/>
<dbReference type="OrthoDB" id="4773254at2"/>
<dbReference type="CDD" id="cd07812">
    <property type="entry name" value="SRPBCC"/>
    <property type="match status" value="1"/>
</dbReference>
<dbReference type="SUPFAM" id="SSF55961">
    <property type="entry name" value="Bet v1-like"/>
    <property type="match status" value="1"/>
</dbReference>
<dbReference type="Proteomes" id="UP000219612">
    <property type="component" value="Unassembled WGS sequence"/>
</dbReference>
<name>A0A285EZU6_9ACTN</name>
<dbReference type="InterPro" id="IPR019587">
    <property type="entry name" value="Polyketide_cyclase/dehydratase"/>
</dbReference>
<evidence type="ECO:0000313" key="2">
    <source>
        <dbReference type="Proteomes" id="UP000219612"/>
    </source>
</evidence>
<reference evidence="2" key="1">
    <citation type="submission" date="2017-09" db="EMBL/GenBank/DDBJ databases">
        <authorList>
            <person name="Varghese N."/>
            <person name="Submissions S."/>
        </authorList>
    </citation>
    <scope>NUCLEOTIDE SEQUENCE [LARGE SCALE GENOMIC DNA]</scope>
    <source>
        <strain evidence="2">CGMCC 4.6857</strain>
    </source>
</reference>
<protein>
    <submittedName>
        <fullName evidence="1">Uncharacterized conserved protein YndB, AHSA1/START domain</fullName>
    </submittedName>
</protein>
<dbReference type="Gene3D" id="3.30.530.20">
    <property type="match status" value="1"/>
</dbReference>
<dbReference type="Pfam" id="PF10604">
    <property type="entry name" value="Polyketide_cyc2"/>
    <property type="match status" value="1"/>
</dbReference>
<keyword evidence="2" id="KW-1185">Reference proteome</keyword>
<organism evidence="1 2">
    <name type="scientific">Paractinoplanes atraurantiacus</name>
    <dbReference type="NCBI Taxonomy" id="1036182"/>
    <lineage>
        <taxon>Bacteria</taxon>
        <taxon>Bacillati</taxon>
        <taxon>Actinomycetota</taxon>
        <taxon>Actinomycetes</taxon>
        <taxon>Micromonosporales</taxon>
        <taxon>Micromonosporaceae</taxon>
        <taxon>Paractinoplanes</taxon>
    </lineage>
</organism>
<sequence length="152" mass="16420">MSTVVVTRPIDAPVAVVWQVFTDLSRRREWLSAVTRVEVRSHGDFGAGTVWRETRQMADGGEVTEEFRVLECVVPDRFVVTSPGIGADYRMTYSFQPVVSGRHRGGTMVTVVQDGSPTAPAGRILALIFGGLAAETAEGALRRDLDDLAAAA</sequence>
<dbReference type="AlphaFoldDB" id="A0A285EZU6"/>
<gene>
    <name evidence="1" type="ORF">SAMN05421748_101264</name>
</gene>
<evidence type="ECO:0000313" key="1">
    <source>
        <dbReference type="EMBL" id="SNY04580.1"/>
    </source>
</evidence>
<dbReference type="EMBL" id="OBDY01000001">
    <property type="protein sequence ID" value="SNY04580.1"/>
    <property type="molecule type" value="Genomic_DNA"/>
</dbReference>
<dbReference type="InterPro" id="IPR023393">
    <property type="entry name" value="START-like_dom_sf"/>
</dbReference>